<comment type="cofactor">
    <cofactor evidence="1">
        <name>Ca(2+)</name>
        <dbReference type="ChEBI" id="CHEBI:29108"/>
    </cofactor>
</comment>
<dbReference type="AlphaFoldDB" id="A0AAV2QIT9"/>
<keyword evidence="3" id="KW-0479">Metal-binding</keyword>
<evidence type="ECO:0000256" key="5">
    <source>
        <dbReference type="ARBA" id="ARBA00022837"/>
    </source>
</evidence>
<dbReference type="InterPro" id="IPR000917">
    <property type="entry name" value="Sulfatase_N"/>
</dbReference>
<dbReference type="PROSITE" id="PS00523">
    <property type="entry name" value="SULFATASE_1"/>
    <property type="match status" value="1"/>
</dbReference>
<dbReference type="InterPro" id="IPR047115">
    <property type="entry name" value="ARSB"/>
</dbReference>
<dbReference type="InterPro" id="IPR017850">
    <property type="entry name" value="Alkaline_phosphatase_core_sf"/>
</dbReference>
<dbReference type="EMBL" id="CAXKWB010006748">
    <property type="protein sequence ID" value="CAL4084199.1"/>
    <property type="molecule type" value="Genomic_DNA"/>
</dbReference>
<accession>A0AAV2QIT9</accession>
<feature type="non-terminal residue" evidence="8">
    <location>
        <position position="1"/>
    </location>
</feature>
<reference evidence="8 9" key="1">
    <citation type="submission" date="2024-05" db="EMBL/GenBank/DDBJ databases">
        <authorList>
            <person name="Wallberg A."/>
        </authorList>
    </citation>
    <scope>NUCLEOTIDE SEQUENCE [LARGE SCALE GENOMIC DNA]</scope>
</reference>
<dbReference type="PANTHER" id="PTHR10342">
    <property type="entry name" value="ARYLSULFATASE"/>
    <property type="match status" value="1"/>
</dbReference>
<feature type="domain" description="Sulfatase N-terminal" evidence="7">
    <location>
        <begin position="35"/>
        <end position="286"/>
    </location>
</feature>
<comment type="caution">
    <text evidence="8">The sequence shown here is derived from an EMBL/GenBank/DDBJ whole genome shotgun (WGS) entry which is preliminary data.</text>
</comment>
<dbReference type="PANTHER" id="PTHR10342:SF274">
    <property type="entry name" value="ARYLSULFATASE B"/>
    <property type="match status" value="1"/>
</dbReference>
<evidence type="ECO:0000259" key="7">
    <source>
        <dbReference type="Pfam" id="PF00884"/>
    </source>
</evidence>
<name>A0AAV2QIT9_MEGNR</name>
<proteinExistence type="inferred from homology"/>
<keyword evidence="9" id="KW-1185">Reference proteome</keyword>
<evidence type="ECO:0000256" key="6">
    <source>
        <dbReference type="ARBA" id="ARBA00023180"/>
    </source>
</evidence>
<evidence type="ECO:0000256" key="1">
    <source>
        <dbReference type="ARBA" id="ARBA00001913"/>
    </source>
</evidence>
<dbReference type="InterPro" id="IPR024607">
    <property type="entry name" value="Sulfatase_CS"/>
</dbReference>
<comment type="similarity">
    <text evidence="2">Belongs to the sulfatase family.</text>
</comment>
<evidence type="ECO:0000256" key="2">
    <source>
        <dbReference type="ARBA" id="ARBA00008779"/>
    </source>
</evidence>
<evidence type="ECO:0000313" key="8">
    <source>
        <dbReference type="EMBL" id="CAL4084199.1"/>
    </source>
</evidence>
<dbReference type="Pfam" id="PF00884">
    <property type="entry name" value="Sulfatase"/>
    <property type="match status" value="1"/>
</dbReference>
<protein>
    <recommendedName>
        <fullName evidence="7">Sulfatase N-terminal domain-containing protein</fullName>
    </recommendedName>
</protein>
<feature type="non-terminal residue" evidence="8">
    <location>
        <position position="287"/>
    </location>
</feature>
<dbReference type="Gene3D" id="3.40.720.10">
    <property type="entry name" value="Alkaline Phosphatase, subunit A"/>
    <property type="match status" value="1"/>
</dbReference>
<dbReference type="CDD" id="cd16029">
    <property type="entry name" value="4-S"/>
    <property type="match status" value="1"/>
</dbReference>
<dbReference type="Proteomes" id="UP001497623">
    <property type="component" value="Unassembled WGS sequence"/>
</dbReference>
<keyword evidence="5" id="KW-0106">Calcium</keyword>
<gene>
    <name evidence="8" type="ORF">MNOR_LOCUS12348</name>
</gene>
<keyword evidence="6" id="KW-0325">Glycoprotein</keyword>
<dbReference type="GO" id="GO:0046872">
    <property type="term" value="F:metal ion binding"/>
    <property type="evidence" value="ECO:0007669"/>
    <property type="project" value="UniProtKB-KW"/>
</dbReference>
<dbReference type="PROSITE" id="PS00149">
    <property type="entry name" value="SULFATASE_2"/>
    <property type="match status" value="1"/>
</dbReference>
<evidence type="ECO:0000313" key="9">
    <source>
        <dbReference type="Proteomes" id="UP001497623"/>
    </source>
</evidence>
<keyword evidence="4" id="KW-0378">Hydrolase</keyword>
<dbReference type="GO" id="GO:0008484">
    <property type="term" value="F:sulfuric ester hydrolase activity"/>
    <property type="evidence" value="ECO:0007669"/>
    <property type="project" value="InterPro"/>
</dbReference>
<organism evidence="8 9">
    <name type="scientific">Meganyctiphanes norvegica</name>
    <name type="common">Northern krill</name>
    <name type="synonym">Thysanopoda norvegica</name>
    <dbReference type="NCBI Taxonomy" id="48144"/>
    <lineage>
        <taxon>Eukaryota</taxon>
        <taxon>Metazoa</taxon>
        <taxon>Ecdysozoa</taxon>
        <taxon>Arthropoda</taxon>
        <taxon>Crustacea</taxon>
        <taxon>Multicrustacea</taxon>
        <taxon>Malacostraca</taxon>
        <taxon>Eumalacostraca</taxon>
        <taxon>Eucarida</taxon>
        <taxon>Euphausiacea</taxon>
        <taxon>Euphausiidae</taxon>
        <taxon>Meganyctiphanes</taxon>
    </lineage>
</organism>
<evidence type="ECO:0000256" key="4">
    <source>
        <dbReference type="ARBA" id="ARBA00022801"/>
    </source>
</evidence>
<sequence length="287" mass="32261">VVIDKKMMKILWPSSYLMLSLVQNFVALATASSQPNIVFILADDLGWNHVSWHNQGVISPRMQELVDAGVRLEKNYVQPICTPSRAALLTGMYPFHLGRQGKVLMVGKPTGVSLNFTFLPELLQGLGYSTHAVGKWHVGFCDWKYTPLRRGFETFYGLYGGKSDYYKHVSKGGFDWRDQERVAVEVAGTYSTDLVTKRAVEIILDQPAREIPMFLYLPYQNVHEPYQAPDEYFNMYPKVGDNHVRYTLASVTAMDNSIGMVVDALKTAGIYENTIIIFSSDNGGAVQ</sequence>
<evidence type="ECO:0000256" key="3">
    <source>
        <dbReference type="ARBA" id="ARBA00022723"/>
    </source>
</evidence>
<dbReference type="SUPFAM" id="SSF53649">
    <property type="entry name" value="Alkaline phosphatase-like"/>
    <property type="match status" value="1"/>
</dbReference>